<gene>
    <name evidence="2" type="primary">LOC136082997</name>
</gene>
<dbReference type="RefSeq" id="XP_065658481.1">
    <property type="nucleotide sequence ID" value="XM_065802409.1"/>
</dbReference>
<protein>
    <submittedName>
        <fullName evidence="2">Uncharacterized protein LOC136082997</fullName>
    </submittedName>
</protein>
<dbReference type="GeneID" id="136082997"/>
<evidence type="ECO:0000313" key="2">
    <source>
        <dbReference type="RefSeq" id="XP_065658481.1"/>
    </source>
</evidence>
<dbReference type="PANTHER" id="PTHR33332">
    <property type="entry name" value="REVERSE TRANSCRIPTASE DOMAIN-CONTAINING PROTEIN"/>
    <property type="match status" value="1"/>
</dbReference>
<proteinExistence type="predicted"/>
<reference evidence="2" key="1">
    <citation type="submission" date="2025-08" db="UniProtKB">
        <authorList>
            <consortium name="RefSeq"/>
        </authorList>
    </citation>
    <scope>IDENTIFICATION</scope>
</reference>
<name>A0ABM4CA05_HYDVU</name>
<sequence length="160" mass="18456">MNYLNLSKFIAKQQHGFVRNKGCVTTLLKILNELQQSSSKTEDLCSFFKFCQSIRQNRQQRIVLGEIILNWADVTSDVPKGSVLGPLLFIIYINDHPNILNYYSCKLHADDSKLIAKISNEEDPQKIQIEIKAIVIWKETWLMKLNVDKCKVMDFGYGNT</sequence>
<organism evidence="1 2">
    <name type="scientific">Hydra vulgaris</name>
    <name type="common">Hydra</name>
    <name type="synonym">Hydra attenuata</name>
    <dbReference type="NCBI Taxonomy" id="6087"/>
    <lineage>
        <taxon>Eukaryota</taxon>
        <taxon>Metazoa</taxon>
        <taxon>Cnidaria</taxon>
        <taxon>Hydrozoa</taxon>
        <taxon>Hydroidolina</taxon>
        <taxon>Anthoathecata</taxon>
        <taxon>Aplanulata</taxon>
        <taxon>Hydridae</taxon>
        <taxon>Hydra</taxon>
    </lineage>
</organism>
<evidence type="ECO:0000313" key="1">
    <source>
        <dbReference type="Proteomes" id="UP001652625"/>
    </source>
</evidence>
<accession>A0ABM4CA05</accession>
<dbReference type="Proteomes" id="UP001652625">
    <property type="component" value="Chromosome 08"/>
</dbReference>
<keyword evidence="1" id="KW-1185">Reference proteome</keyword>